<dbReference type="Pfam" id="PF03123">
    <property type="entry name" value="CAT_RBD"/>
    <property type="match status" value="1"/>
</dbReference>
<dbReference type="SUPFAM" id="SSF63520">
    <property type="entry name" value="PTS-regulatory domain, PRD"/>
    <property type="match status" value="2"/>
</dbReference>
<dbReference type="InterPro" id="IPR036650">
    <property type="entry name" value="CAT_RNA-bd_dom_sf"/>
</dbReference>
<dbReference type="InterPro" id="IPR036634">
    <property type="entry name" value="PRD_sf"/>
</dbReference>
<dbReference type="Gene3D" id="2.30.24.10">
    <property type="entry name" value="CAT RNA-binding domain"/>
    <property type="match status" value="1"/>
</dbReference>
<keyword evidence="1" id="KW-0677">Repeat</keyword>
<dbReference type="RefSeq" id="WP_124232710.1">
    <property type="nucleotide sequence ID" value="NZ_RHHM01000005.1"/>
</dbReference>
<dbReference type="PANTHER" id="PTHR30185">
    <property type="entry name" value="CRYPTIC BETA-GLUCOSIDE BGL OPERON ANTITERMINATOR"/>
    <property type="match status" value="1"/>
</dbReference>
<dbReference type="SMART" id="SM01061">
    <property type="entry name" value="CAT_RBD"/>
    <property type="match status" value="1"/>
</dbReference>
<dbReference type="NCBIfam" id="NF046042">
    <property type="entry name" value="LicT"/>
    <property type="match status" value="1"/>
</dbReference>
<evidence type="ECO:0000256" key="1">
    <source>
        <dbReference type="ARBA" id="ARBA00022737"/>
    </source>
</evidence>
<proteinExistence type="predicted"/>
<dbReference type="InterPro" id="IPR011608">
    <property type="entry name" value="PRD"/>
</dbReference>
<dbReference type="SUPFAM" id="SSF50151">
    <property type="entry name" value="SacY-like RNA-binding domain"/>
    <property type="match status" value="1"/>
</dbReference>
<dbReference type="OrthoDB" id="9813552at2"/>
<reference evidence="3 4" key="1">
    <citation type="submission" date="2018-10" db="EMBL/GenBank/DDBJ databases">
        <title>Draft genome sequence for the type isolate of Erwinia psidii, agent causal of bacterial blight in guava (Psidium guajava) and wilt and die-back of Eucalyptus spp.</title>
        <authorList>
            <person name="Hermenegildo P.S."/>
            <person name="Santos S.A."/>
            <person name="Guimaraes L.M.S."/>
            <person name="Vidigal P.M.P."/>
            <person name="Pereira I.C."/>
            <person name="Badel J.L."/>
            <person name="Alfenas-Zerbini P."/>
            <person name="Ferreira M.A.S.V."/>
            <person name="Alfenas A.C."/>
        </authorList>
    </citation>
    <scope>NUCLEOTIDE SEQUENCE [LARGE SCALE GENOMIC DNA]</scope>
    <source>
        <strain evidence="3 4">IBSBF 435</strain>
    </source>
</reference>
<dbReference type="Proteomes" id="UP000279457">
    <property type="component" value="Unassembled WGS sequence"/>
</dbReference>
<dbReference type="EMBL" id="RHHM01000005">
    <property type="protein sequence ID" value="RQM38704.1"/>
    <property type="molecule type" value="Genomic_DNA"/>
</dbReference>
<dbReference type="InterPro" id="IPR004341">
    <property type="entry name" value="CAT_RNA-bd_dom"/>
</dbReference>
<accession>A0A3N6RZQ7</accession>
<dbReference type="AlphaFoldDB" id="A0A3N6RZQ7"/>
<comment type="caution">
    <text evidence="3">The sequence shown here is derived from an EMBL/GenBank/DDBJ whole genome shotgun (WGS) entry which is preliminary data.</text>
</comment>
<organism evidence="3 4">
    <name type="scientific">Erwinia psidii</name>
    <dbReference type="NCBI Taxonomy" id="69224"/>
    <lineage>
        <taxon>Bacteria</taxon>
        <taxon>Pseudomonadati</taxon>
        <taxon>Pseudomonadota</taxon>
        <taxon>Gammaproteobacteria</taxon>
        <taxon>Enterobacterales</taxon>
        <taxon>Erwiniaceae</taxon>
        <taxon>Erwinia</taxon>
    </lineage>
</organism>
<dbReference type="PANTHER" id="PTHR30185:SF15">
    <property type="entry name" value="CRYPTIC BETA-GLUCOSIDE BGL OPERON ANTITERMINATOR"/>
    <property type="match status" value="1"/>
</dbReference>
<sequence length="287" mass="32877">MKIVKVLNNNVVIVHDAQGNEQVIMGRGLAFGKRAGDEIDPQQVEKVFALQCPELIRRLGHLVSEISLEVITTTESIIGLAKKELTHNLHESLAIGLTDHINFALQRQRENVPLRNSRQQQIKMLYPAEYAVSMKALVIIEKRLGIRLNEDEAGFIALHLVNARLHSDMAEVMNITDFMQQILNIVRYQLSIEYQPDSLSYHRFVTHLTFFAQRMLGKQGVCSDDDSLHDAVRNRYPLAWHCVEKISRHINETFSYVPGTEEQMFLAIHIERVRREALSQEESGDEV</sequence>
<protein>
    <submittedName>
        <fullName evidence="3">PRD domain-containing protein</fullName>
    </submittedName>
</protein>
<evidence type="ECO:0000259" key="2">
    <source>
        <dbReference type="PROSITE" id="PS51372"/>
    </source>
</evidence>
<feature type="domain" description="PRD" evidence="2">
    <location>
        <begin position="171"/>
        <end position="280"/>
    </location>
</feature>
<dbReference type="GO" id="GO:0003723">
    <property type="term" value="F:RNA binding"/>
    <property type="evidence" value="ECO:0007669"/>
    <property type="project" value="InterPro"/>
</dbReference>
<evidence type="ECO:0000313" key="3">
    <source>
        <dbReference type="EMBL" id="RQM38704.1"/>
    </source>
</evidence>
<dbReference type="GO" id="GO:0006355">
    <property type="term" value="P:regulation of DNA-templated transcription"/>
    <property type="evidence" value="ECO:0007669"/>
    <property type="project" value="InterPro"/>
</dbReference>
<dbReference type="Pfam" id="PF00874">
    <property type="entry name" value="PRD"/>
    <property type="match status" value="2"/>
</dbReference>
<feature type="domain" description="PRD" evidence="2">
    <location>
        <begin position="65"/>
        <end position="170"/>
    </location>
</feature>
<keyword evidence="4" id="KW-1185">Reference proteome</keyword>
<name>A0A3N6RZQ7_9GAMM</name>
<evidence type="ECO:0000313" key="4">
    <source>
        <dbReference type="Proteomes" id="UP000279457"/>
    </source>
</evidence>
<dbReference type="Gene3D" id="1.10.1790.10">
    <property type="entry name" value="PRD domain"/>
    <property type="match status" value="2"/>
</dbReference>
<gene>
    <name evidence="3" type="ORF">EB241_08435</name>
</gene>
<dbReference type="InterPro" id="IPR050661">
    <property type="entry name" value="BglG_antiterminators"/>
</dbReference>
<dbReference type="PROSITE" id="PS51372">
    <property type="entry name" value="PRD_2"/>
    <property type="match status" value="2"/>
</dbReference>